<dbReference type="InterPro" id="IPR033788">
    <property type="entry name" value="VbhA-like"/>
</dbReference>
<sequence>MLMTTARKVVDEHAGARSIEESVQFATAGVRLAGGTVTEENEAATRRVLTGEKTAEQELSALRRTLGY</sequence>
<dbReference type="CDD" id="cd11586">
    <property type="entry name" value="VbhA_like"/>
    <property type="match status" value="1"/>
</dbReference>
<name>A0A2A5IY59_RHOSG</name>
<dbReference type="Proteomes" id="UP000230886">
    <property type="component" value="Unassembled WGS sequence"/>
</dbReference>
<organism evidence="1 2">
    <name type="scientific">Rhodococcus qingshengii</name>
    <dbReference type="NCBI Taxonomy" id="334542"/>
    <lineage>
        <taxon>Bacteria</taxon>
        <taxon>Bacillati</taxon>
        <taxon>Actinomycetota</taxon>
        <taxon>Actinomycetes</taxon>
        <taxon>Mycobacteriales</taxon>
        <taxon>Nocardiaceae</taxon>
        <taxon>Rhodococcus</taxon>
        <taxon>Rhodococcus erythropolis group</taxon>
    </lineage>
</organism>
<comment type="caution">
    <text evidence="1">The sequence shown here is derived from an EMBL/GenBank/DDBJ whole genome shotgun (WGS) entry which is preliminary data.</text>
</comment>
<accession>A0A2A5IY59</accession>
<evidence type="ECO:0000313" key="2">
    <source>
        <dbReference type="Proteomes" id="UP000230886"/>
    </source>
</evidence>
<gene>
    <name evidence="1" type="ORF">CHR55_32955</name>
</gene>
<evidence type="ECO:0000313" key="1">
    <source>
        <dbReference type="EMBL" id="PCK22193.1"/>
    </source>
</evidence>
<evidence type="ECO:0008006" key="3">
    <source>
        <dbReference type="Google" id="ProtNLM"/>
    </source>
</evidence>
<protein>
    <recommendedName>
        <fullName evidence="3">Antitoxin VbhA domain-containing protein</fullName>
    </recommendedName>
</protein>
<proteinExistence type="predicted"/>
<reference evidence="1 2" key="1">
    <citation type="submission" date="2017-07" db="EMBL/GenBank/DDBJ databases">
        <title>Draft sequence of Rhodococcus enclensis 23b-28.</title>
        <authorList>
            <person name="Besaury L."/>
            <person name="Sancelme M."/>
            <person name="Amato P."/>
            <person name="Lallement A."/>
            <person name="Delort A.-M."/>
        </authorList>
    </citation>
    <scope>NUCLEOTIDE SEQUENCE [LARGE SCALE GENOMIC DNA]</scope>
    <source>
        <strain evidence="1 2">23b-28</strain>
    </source>
</reference>
<dbReference type="AlphaFoldDB" id="A0A2A5IY59"/>
<dbReference type="EMBL" id="NOVD01000081">
    <property type="protein sequence ID" value="PCK22193.1"/>
    <property type="molecule type" value="Genomic_DNA"/>
</dbReference>